<proteinExistence type="predicted"/>
<protein>
    <recommendedName>
        <fullName evidence="1">DUF6788 domain-containing protein</fullName>
    </recommendedName>
</protein>
<dbReference type="AlphaFoldDB" id="A0ABD5UGN6"/>
<dbReference type="EMBL" id="JBHSXM010000005">
    <property type="protein sequence ID" value="MFC6838362.1"/>
    <property type="molecule type" value="Genomic_DNA"/>
</dbReference>
<comment type="caution">
    <text evidence="2">The sequence shown here is derived from an EMBL/GenBank/DDBJ whole genome shotgun (WGS) entry which is preliminary data.</text>
</comment>
<organism evidence="2 3">
    <name type="scientific">Halomarina ordinaria</name>
    <dbReference type="NCBI Taxonomy" id="3033939"/>
    <lineage>
        <taxon>Archaea</taxon>
        <taxon>Methanobacteriati</taxon>
        <taxon>Methanobacteriota</taxon>
        <taxon>Stenosarchaea group</taxon>
        <taxon>Halobacteria</taxon>
        <taxon>Halobacteriales</taxon>
        <taxon>Natronomonadaceae</taxon>
        <taxon>Halomarina</taxon>
    </lineage>
</organism>
<feature type="domain" description="DUF6788" evidence="1">
    <location>
        <begin position="65"/>
        <end position="109"/>
    </location>
</feature>
<evidence type="ECO:0000259" key="1">
    <source>
        <dbReference type="Pfam" id="PF20586"/>
    </source>
</evidence>
<sequence length="110" mass="12560">MNTEKPDPPTSIPKYIREGIDRQDTGTLEDIIEYCHARIDWQTRDVETDELAEADEEVVDVDGDEKRGTIVTKKIPCGKDCSGCPHGPYQYRVTRRGDTLKWEYLGKVDS</sequence>
<evidence type="ECO:0000313" key="2">
    <source>
        <dbReference type="EMBL" id="MFC6838362.1"/>
    </source>
</evidence>
<gene>
    <name evidence="2" type="ORF">ACFQHK_17920</name>
</gene>
<dbReference type="RefSeq" id="WP_304450051.1">
    <property type="nucleotide sequence ID" value="NZ_JARRAH010000005.1"/>
</dbReference>
<evidence type="ECO:0000313" key="3">
    <source>
        <dbReference type="Proteomes" id="UP001596406"/>
    </source>
</evidence>
<keyword evidence="3" id="KW-1185">Reference proteome</keyword>
<dbReference type="Proteomes" id="UP001596406">
    <property type="component" value="Unassembled WGS sequence"/>
</dbReference>
<name>A0ABD5UGN6_9EURY</name>
<dbReference type="Pfam" id="PF20586">
    <property type="entry name" value="DUF6788"/>
    <property type="match status" value="1"/>
</dbReference>
<dbReference type="InterPro" id="IPR046738">
    <property type="entry name" value="DUF6788"/>
</dbReference>
<reference evidence="2 3" key="1">
    <citation type="journal article" date="2019" name="Int. J. Syst. Evol. Microbiol.">
        <title>The Global Catalogue of Microorganisms (GCM) 10K type strain sequencing project: providing services to taxonomists for standard genome sequencing and annotation.</title>
        <authorList>
            <consortium name="The Broad Institute Genomics Platform"/>
            <consortium name="The Broad Institute Genome Sequencing Center for Infectious Disease"/>
            <person name="Wu L."/>
            <person name="Ma J."/>
        </authorList>
    </citation>
    <scope>NUCLEOTIDE SEQUENCE [LARGE SCALE GENOMIC DNA]</scope>
    <source>
        <strain evidence="2 3">PSRA2</strain>
    </source>
</reference>
<accession>A0ABD5UGN6</accession>